<sequence>MWRGDFDMNLSINVAPKEVHFHHKLDRVKNVSQGKDKEGKTRWYVLDVTTTGRVPRRSATATRVRGKSAAFDQGRNVDFFQEFALFGATYGGVGNILYEKSQLRCSACDKLCDQKAAKGEHKTRKEKAKKWHRNLKIVKIENKPIYPTFRGEASASTFILTSTISNSARWLSRVTDHDLVEAIFEASRPATVAVAAEVVTILHSDDDFSVNVHGILPSLLDLFLYAMIVPVMPQALVSRAGVAFEDREYWNSVLLISEAVSALACCPIFGYMLDVSGTRQGPYLSGLVLLFASMVILTASHSVTWYIIARVLQGAATAMVSVAGLSIVTDAVDRASLGQMIGYLGTAMTLGFMSGPLLGGLVYKVAGFYAVFGMAFGIVVLDFFLRLAVVEKRIAERWLCLTDGERPSQENGYIPEQPPYGALETIISGGQTATEISKSTFALGKLLKQPRILISLWAVVVGALVVSAFDATLPVFVENTFHWSVLGAGLIFLPGAAAAIFQPFFGFLSDRFGTRVITFASFAILAPSLICLRFVEESSPSHIGLLCVILGLVGMCIDLSEPALIVEMQRVLDDMEAGDPGVFGGRGAVAQAFSLENMAHFGGLALGPMVGGFVEFRYGWKIMTLGLGILSAVTAIPMLWLSGPMEEAPWTESADEEMEREPLLTE</sequence>
<comment type="caution">
    <text evidence="9">The sequence shown here is derived from an EMBL/GenBank/DDBJ whole genome shotgun (WGS) entry which is preliminary data.</text>
</comment>
<feature type="transmembrane region" description="Helical" evidence="7">
    <location>
        <begin position="622"/>
        <end position="641"/>
    </location>
</feature>
<feature type="transmembrane region" description="Helical" evidence="7">
    <location>
        <begin position="368"/>
        <end position="389"/>
    </location>
</feature>
<accession>A0A0A2L9N5</accession>
<dbReference type="EMBL" id="JQGA01000418">
    <property type="protein sequence ID" value="KGO75918.1"/>
    <property type="molecule type" value="Genomic_DNA"/>
</dbReference>
<comment type="similarity">
    <text evidence="2">Belongs to the major facilitator superfamily. Vesicular transporter family.</text>
</comment>
<feature type="domain" description="Major facilitator superfamily (MFS) profile" evidence="8">
    <location>
        <begin position="207"/>
        <end position="646"/>
    </location>
</feature>
<evidence type="ECO:0000256" key="3">
    <source>
        <dbReference type="ARBA" id="ARBA00022448"/>
    </source>
</evidence>
<proteinExistence type="inferred from homology"/>
<keyword evidence="5 7" id="KW-1133">Transmembrane helix</keyword>
<dbReference type="InterPro" id="IPR036259">
    <property type="entry name" value="MFS_trans_sf"/>
</dbReference>
<evidence type="ECO:0000256" key="5">
    <source>
        <dbReference type="ARBA" id="ARBA00022989"/>
    </source>
</evidence>
<dbReference type="CDD" id="cd17325">
    <property type="entry name" value="MFS_MdtG_SLC18_like"/>
    <property type="match status" value="1"/>
</dbReference>
<name>A0A0A2L9N5_PENIT</name>
<dbReference type="PRINTS" id="PR01035">
    <property type="entry name" value="TCRTETA"/>
</dbReference>
<evidence type="ECO:0000256" key="2">
    <source>
        <dbReference type="ARBA" id="ARBA00006829"/>
    </source>
</evidence>
<feature type="transmembrane region" description="Helical" evidence="7">
    <location>
        <begin position="219"/>
        <end position="237"/>
    </location>
</feature>
<dbReference type="HOGENOM" id="CLU_001265_51_3_1"/>
<keyword evidence="4 7" id="KW-0812">Transmembrane</keyword>
<evidence type="ECO:0000313" key="9">
    <source>
        <dbReference type="EMBL" id="KGO75918.1"/>
    </source>
</evidence>
<feature type="transmembrane region" description="Helical" evidence="7">
    <location>
        <begin position="340"/>
        <end position="362"/>
    </location>
</feature>
<feature type="transmembrane region" description="Helical" evidence="7">
    <location>
        <begin position="283"/>
        <end position="301"/>
    </location>
</feature>
<dbReference type="PhylomeDB" id="A0A0A2L9N5"/>
<feature type="transmembrane region" description="Helical" evidence="7">
    <location>
        <begin position="481"/>
        <end position="504"/>
    </location>
</feature>
<dbReference type="AlphaFoldDB" id="A0A0A2L9N5"/>
<feature type="transmembrane region" description="Helical" evidence="7">
    <location>
        <begin position="249"/>
        <end position="271"/>
    </location>
</feature>
<keyword evidence="3" id="KW-0813">Transport</keyword>
<dbReference type="Gene3D" id="1.20.1720.10">
    <property type="entry name" value="Multidrug resistance protein D"/>
    <property type="match status" value="1"/>
</dbReference>
<dbReference type="PANTHER" id="PTHR23506:SF29">
    <property type="entry name" value="TRANSPORTER, PUTATIVE (AFU_ORTHOLOGUE AFUA_2G10530)-RELATED"/>
    <property type="match status" value="1"/>
</dbReference>
<dbReference type="STRING" id="40296.A0A0A2L9N5"/>
<dbReference type="InterPro" id="IPR001958">
    <property type="entry name" value="Tet-R_TetA/multi-R_MdtG-like"/>
</dbReference>
<evidence type="ECO:0000256" key="7">
    <source>
        <dbReference type="SAM" id="Phobius"/>
    </source>
</evidence>
<evidence type="ECO:0000256" key="6">
    <source>
        <dbReference type="ARBA" id="ARBA00023136"/>
    </source>
</evidence>
<evidence type="ECO:0000256" key="1">
    <source>
        <dbReference type="ARBA" id="ARBA00004141"/>
    </source>
</evidence>
<dbReference type="GO" id="GO:0022857">
    <property type="term" value="F:transmembrane transporter activity"/>
    <property type="evidence" value="ECO:0007669"/>
    <property type="project" value="InterPro"/>
</dbReference>
<feature type="transmembrane region" description="Helical" evidence="7">
    <location>
        <begin position="541"/>
        <end position="560"/>
    </location>
</feature>
<protein>
    <submittedName>
        <fullName evidence="9">Major facilitator superfamily domain, general substrate transporter</fullName>
    </submittedName>
</protein>
<dbReference type="OrthoDB" id="5086884at2759"/>
<dbReference type="PANTHER" id="PTHR23506">
    <property type="entry name" value="GH10249P"/>
    <property type="match status" value="1"/>
</dbReference>
<comment type="subcellular location">
    <subcellularLocation>
        <location evidence="1">Membrane</location>
        <topology evidence="1">Multi-pass membrane protein</topology>
    </subcellularLocation>
</comment>
<dbReference type="Pfam" id="PF07690">
    <property type="entry name" value="MFS_1"/>
    <property type="match status" value="1"/>
</dbReference>
<keyword evidence="10" id="KW-1185">Reference proteome</keyword>
<dbReference type="Gene3D" id="1.20.1250.20">
    <property type="entry name" value="MFS general substrate transporter like domains"/>
    <property type="match status" value="1"/>
</dbReference>
<reference evidence="9 10" key="1">
    <citation type="journal article" date="2015" name="Mol. Plant Microbe Interact.">
        <title>Genome, transcriptome, and functional analyses of Penicillium expansum provide new insights into secondary metabolism and pathogenicity.</title>
        <authorList>
            <person name="Ballester A.R."/>
            <person name="Marcet-Houben M."/>
            <person name="Levin E."/>
            <person name="Sela N."/>
            <person name="Selma-Lazaro C."/>
            <person name="Carmona L."/>
            <person name="Wisniewski M."/>
            <person name="Droby S."/>
            <person name="Gonzalez-Candelas L."/>
            <person name="Gabaldon T."/>
        </authorList>
    </citation>
    <scope>NUCLEOTIDE SEQUENCE [LARGE SCALE GENOMIC DNA]</scope>
    <source>
        <strain evidence="9 10">PHI-1</strain>
    </source>
</reference>
<dbReference type="GO" id="GO:0016020">
    <property type="term" value="C:membrane"/>
    <property type="evidence" value="ECO:0007669"/>
    <property type="project" value="UniProtKB-SubCell"/>
</dbReference>
<dbReference type="SUPFAM" id="SSF103473">
    <property type="entry name" value="MFS general substrate transporter"/>
    <property type="match status" value="1"/>
</dbReference>
<dbReference type="OMA" id="KTIAWRE"/>
<evidence type="ECO:0000313" key="10">
    <source>
        <dbReference type="Proteomes" id="UP000030104"/>
    </source>
</evidence>
<feature type="transmembrane region" description="Helical" evidence="7">
    <location>
        <begin position="516"/>
        <end position="535"/>
    </location>
</feature>
<organism evidence="9 10">
    <name type="scientific">Penicillium italicum</name>
    <name type="common">Blue mold</name>
    <dbReference type="NCBI Taxonomy" id="40296"/>
    <lineage>
        <taxon>Eukaryota</taxon>
        <taxon>Fungi</taxon>
        <taxon>Dikarya</taxon>
        <taxon>Ascomycota</taxon>
        <taxon>Pezizomycotina</taxon>
        <taxon>Eurotiomycetes</taxon>
        <taxon>Eurotiomycetidae</taxon>
        <taxon>Eurotiales</taxon>
        <taxon>Aspergillaceae</taxon>
        <taxon>Penicillium</taxon>
    </lineage>
</organism>
<keyword evidence="6 7" id="KW-0472">Membrane</keyword>
<dbReference type="InterPro" id="IPR011701">
    <property type="entry name" value="MFS"/>
</dbReference>
<dbReference type="InterPro" id="IPR020846">
    <property type="entry name" value="MFS_dom"/>
</dbReference>
<gene>
    <name evidence="9" type="ORF">PITC_077140</name>
</gene>
<dbReference type="InterPro" id="IPR050930">
    <property type="entry name" value="MFS_Vesicular_Transporter"/>
</dbReference>
<feature type="transmembrane region" description="Helical" evidence="7">
    <location>
        <begin position="452"/>
        <end position="469"/>
    </location>
</feature>
<evidence type="ECO:0000259" key="8">
    <source>
        <dbReference type="PROSITE" id="PS50850"/>
    </source>
</evidence>
<dbReference type="Proteomes" id="UP000030104">
    <property type="component" value="Unassembled WGS sequence"/>
</dbReference>
<evidence type="ECO:0000256" key="4">
    <source>
        <dbReference type="ARBA" id="ARBA00022692"/>
    </source>
</evidence>
<dbReference type="PROSITE" id="PS50850">
    <property type="entry name" value="MFS"/>
    <property type="match status" value="1"/>
</dbReference>